<protein>
    <submittedName>
        <fullName evidence="3">PaaI family thioesterase</fullName>
        <ecNumber evidence="3">3.1.2.-</ecNumber>
    </submittedName>
</protein>
<dbReference type="GO" id="GO:0016787">
    <property type="term" value="F:hydrolase activity"/>
    <property type="evidence" value="ECO:0007669"/>
    <property type="project" value="UniProtKB-KW"/>
</dbReference>
<name>A0ABV0IIJ2_9MICC</name>
<dbReference type="CDD" id="cd03443">
    <property type="entry name" value="PaaI_thioesterase"/>
    <property type="match status" value="1"/>
</dbReference>
<dbReference type="EMBL" id="JBDXMX010000002">
    <property type="protein sequence ID" value="MEO9247302.1"/>
    <property type="molecule type" value="Genomic_DNA"/>
</dbReference>
<evidence type="ECO:0000313" key="3">
    <source>
        <dbReference type="EMBL" id="MEO9247302.1"/>
    </source>
</evidence>
<gene>
    <name evidence="3" type="ORF">ABDK96_06385</name>
</gene>
<dbReference type="Gene3D" id="3.10.129.10">
    <property type="entry name" value="Hotdog Thioesterase"/>
    <property type="match status" value="2"/>
</dbReference>
<sequence length="312" mass="32518">MTHSTTDAAEATQRSPAQDPRPAPSGRKGISPLGRTERLMRARIHGVESGAAPAPAGSLTTGPWSYDADGRPTALSAAVLLDNTLAKAVHAAAPDLDWLVTTELQLNVTGPYPADGAELEAWTQASTVDARGGVARGTLLGADGTEYAHATGWFHAVEKNSEQALEHYERQAALPLGPETEAPLPTLLGLHGASPRRDGGRPTVTENFLPGVAFTADDSLRNPHGATHGGALSMMAGLAAQQAIPDRAGYDLQSLQVRFLRPASGAIATRTRVRHAGRALRIVEVELLSGDHGPAAVSKPFVQATAAFRAAP</sequence>
<dbReference type="Proteomes" id="UP001484097">
    <property type="component" value="Unassembled WGS sequence"/>
</dbReference>
<evidence type="ECO:0000259" key="2">
    <source>
        <dbReference type="Pfam" id="PF13622"/>
    </source>
</evidence>
<reference evidence="3 4" key="1">
    <citation type="submission" date="2024-05" db="EMBL/GenBank/DDBJ databases">
        <authorList>
            <person name="Yi C."/>
        </authorList>
    </citation>
    <scope>NUCLEOTIDE SEQUENCE [LARGE SCALE GENOMIC DNA]</scope>
    <source>
        <strain evidence="3 4">XS13</strain>
    </source>
</reference>
<feature type="domain" description="Acyl-CoA thioesterase-like N-terminal HotDog" evidence="2">
    <location>
        <begin position="223"/>
        <end position="308"/>
    </location>
</feature>
<dbReference type="InterPro" id="IPR049449">
    <property type="entry name" value="TesB_ACOT8-like_N"/>
</dbReference>
<dbReference type="EC" id="3.1.2.-" evidence="3"/>
<proteinExistence type="predicted"/>
<dbReference type="RefSeq" id="WP_347919824.1">
    <property type="nucleotide sequence ID" value="NZ_JBDXMX010000002.1"/>
</dbReference>
<comment type="caution">
    <text evidence="3">The sequence shown here is derived from an EMBL/GenBank/DDBJ whole genome shotgun (WGS) entry which is preliminary data.</text>
</comment>
<dbReference type="Pfam" id="PF13622">
    <property type="entry name" value="4HBT_3"/>
    <property type="match status" value="1"/>
</dbReference>
<feature type="compositionally biased region" description="Polar residues" evidence="1">
    <location>
        <begin position="1"/>
        <end position="16"/>
    </location>
</feature>
<evidence type="ECO:0000313" key="4">
    <source>
        <dbReference type="Proteomes" id="UP001484097"/>
    </source>
</evidence>
<keyword evidence="4" id="KW-1185">Reference proteome</keyword>
<feature type="region of interest" description="Disordered" evidence="1">
    <location>
        <begin position="1"/>
        <end position="35"/>
    </location>
</feature>
<organism evidence="3 4">
    <name type="scientific">Citricoccus nitrophenolicus</name>
    <dbReference type="NCBI Taxonomy" id="863575"/>
    <lineage>
        <taxon>Bacteria</taxon>
        <taxon>Bacillati</taxon>
        <taxon>Actinomycetota</taxon>
        <taxon>Actinomycetes</taxon>
        <taxon>Micrococcales</taxon>
        <taxon>Micrococcaceae</taxon>
        <taxon>Citricoccus</taxon>
    </lineage>
</organism>
<evidence type="ECO:0000256" key="1">
    <source>
        <dbReference type="SAM" id="MobiDB-lite"/>
    </source>
</evidence>
<accession>A0ABV0IIJ2</accession>
<dbReference type="InterPro" id="IPR029069">
    <property type="entry name" value="HotDog_dom_sf"/>
</dbReference>
<keyword evidence="3" id="KW-0378">Hydrolase</keyword>
<dbReference type="SUPFAM" id="SSF54637">
    <property type="entry name" value="Thioesterase/thiol ester dehydrase-isomerase"/>
    <property type="match status" value="2"/>
</dbReference>